<dbReference type="InParanoid" id="A0A316YVW6"/>
<dbReference type="InterPro" id="IPR018867">
    <property type="entry name" value="Cell_div_borealin"/>
</dbReference>
<gene>
    <name evidence="12" type="ORF">FA10DRAFT_265995</name>
</gene>
<comment type="similarity">
    <text evidence="3">Belongs to the borealin family.</text>
</comment>
<evidence type="ECO:0000256" key="3">
    <source>
        <dbReference type="ARBA" id="ARBA00009914"/>
    </source>
</evidence>
<dbReference type="PANTHER" id="PTHR16040:SF7">
    <property type="entry name" value="AUSTRALIN, ISOFORM A-RELATED"/>
    <property type="match status" value="1"/>
</dbReference>
<dbReference type="GO" id="GO:0000070">
    <property type="term" value="P:mitotic sister chromatid segregation"/>
    <property type="evidence" value="ECO:0007669"/>
    <property type="project" value="TreeGrafter"/>
</dbReference>
<dbReference type="GO" id="GO:0051301">
    <property type="term" value="P:cell division"/>
    <property type="evidence" value="ECO:0007669"/>
    <property type="project" value="UniProtKB-KW"/>
</dbReference>
<feature type="region of interest" description="Disordered" evidence="10">
    <location>
        <begin position="1"/>
        <end position="47"/>
    </location>
</feature>
<dbReference type="Gene3D" id="6.10.250.1900">
    <property type="match status" value="1"/>
</dbReference>
<feature type="compositionally biased region" description="Polar residues" evidence="10">
    <location>
        <begin position="150"/>
        <end position="160"/>
    </location>
</feature>
<feature type="region of interest" description="Disordered" evidence="10">
    <location>
        <begin position="132"/>
        <end position="178"/>
    </location>
</feature>
<accession>A0A316YVW6</accession>
<feature type="compositionally biased region" description="Low complexity" evidence="10">
    <location>
        <begin position="22"/>
        <end position="40"/>
    </location>
</feature>
<evidence type="ECO:0000256" key="7">
    <source>
        <dbReference type="ARBA" id="ARBA00023242"/>
    </source>
</evidence>
<evidence type="ECO:0000313" key="12">
    <source>
        <dbReference type="EMBL" id="PWN92193.1"/>
    </source>
</evidence>
<evidence type="ECO:0000256" key="2">
    <source>
        <dbReference type="ARBA" id="ARBA00004584"/>
    </source>
</evidence>
<name>A0A316YVW6_9BASI</name>
<feature type="region of interest" description="Disordered" evidence="10">
    <location>
        <begin position="375"/>
        <end position="395"/>
    </location>
</feature>
<feature type="compositionally biased region" description="Polar residues" evidence="10">
    <location>
        <begin position="423"/>
        <end position="437"/>
    </location>
</feature>
<evidence type="ECO:0000256" key="9">
    <source>
        <dbReference type="ARBA" id="ARBA00023328"/>
    </source>
</evidence>
<organism evidence="12 13">
    <name type="scientific">Acaromyces ingoldii</name>
    <dbReference type="NCBI Taxonomy" id="215250"/>
    <lineage>
        <taxon>Eukaryota</taxon>
        <taxon>Fungi</taxon>
        <taxon>Dikarya</taxon>
        <taxon>Basidiomycota</taxon>
        <taxon>Ustilaginomycotina</taxon>
        <taxon>Exobasidiomycetes</taxon>
        <taxon>Exobasidiales</taxon>
        <taxon>Cryptobasidiaceae</taxon>
        <taxon>Acaromyces</taxon>
    </lineage>
</organism>
<dbReference type="Pfam" id="PF10444">
    <property type="entry name" value="Nbl1_Borealin_N"/>
    <property type="match status" value="1"/>
</dbReference>
<feature type="compositionally biased region" description="Basic residues" evidence="10">
    <location>
        <begin position="167"/>
        <end position="177"/>
    </location>
</feature>
<keyword evidence="7" id="KW-0539">Nucleus</keyword>
<keyword evidence="9" id="KW-0137">Centromere</keyword>
<feature type="domain" description="Borealin N-terminal" evidence="11">
    <location>
        <begin position="50"/>
        <end position="107"/>
    </location>
</feature>
<evidence type="ECO:0000256" key="1">
    <source>
        <dbReference type="ARBA" id="ARBA00004123"/>
    </source>
</evidence>
<evidence type="ECO:0000256" key="10">
    <source>
        <dbReference type="SAM" id="MobiDB-lite"/>
    </source>
</evidence>
<dbReference type="GO" id="GO:0000775">
    <property type="term" value="C:chromosome, centromeric region"/>
    <property type="evidence" value="ECO:0007669"/>
    <property type="project" value="UniProtKB-SubCell"/>
</dbReference>
<keyword evidence="5" id="KW-0132">Cell division</keyword>
<dbReference type="InterPro" id="IPR018851">
    <property type="entry name" value="Borealin_N"/>
</dbReference>
<dbReference type="GO" id="GO:0051233">
    <property type="term" value="C:spindle midzone"/>
    <property type="evidence" value="ECO:0007669"/>
    <property type="project" value="TreeGrafter"/>
</dbReference>
<dbReference type="PANTHER" id="PTHR16040">
    <property type="entry name" value="AUSTRALIN, ISOFORM A-RELATED"/>
    <property type="match status" value="1"/>
</dbReference>
<evidence type="ECO:0000313" key="13">
    <source>
        <dbReference type="Proteomes" id="UP000245768"/>
    </source>
</evidence>
<protein>
    <recommendedName>
        <fullName evidence="11">Borealin N-terminal domain-containing protein</fullName>
    </recommendedName>
</protein>
<keyword evidence="13" id="KW-1185">Reference proteome</keyword>
<reference evidence="12 13" key="1">
    <citation type="journal article" date="2018" name="Mol. Biol. Evol.">
        <title>Broad Genomic Sampling Reveals a Smut Pathogenic Ancestry of the Fungal Clade Ustilaginomycotina.</title>
        <authorList>
            <person name="Kijpornyongpan T."/>
            <person name="Mondo S.J."/>
            <person name="Barry K."/>
            <person name="Sandor L."/>
            <person name="Lee J."/>
            <person name="Lipzen A."/>
            <person name="Pangilinan J."/>
            <person name="LaButti K."/>
            <person name="Hainaut M."/>
            <person name="Henrissat B."/>
            <person name="Grigoriev I.V."/>
            <person name="Spatafora J.W."/>
            <person name="Aime M.C."/>
        </authorList>
    </citation>
    <scope>NUCLEOTIDE SEQUENCE [LARGE SCALE GENOMIC DNA]</scope>
    <source>
        <strain evidence="12 13">MCA 4198</strain>
    </source>
</reference>
<dbReference type="OrthoDB" id="2392550at2759"/>
<evidence type="ECO:0000256" key="5">
    <source>
        <dbReference type="ARBA" id="ARBA00022618"/>
    </source>
</evidence>
<dbReference type="RefSeq" id="XP_025379391.1">
    <property type="nucleotide sequence ID" value="XM_025521299.1"/>
</dbReference>
<evidence type="ECO:0000256" key="8">
    <source>
        <dbReference type="ARBA" id="ARBA00023306"/>
    </source>
</evidence>
<dbReference type="Proteomes" id="UP000245768">
    <property type="component" value="Unassembled WGS sequence"/>
</dbReference>
<feature type="compositionally biased region" description="Basic residues" evidence="10">
    <location>
        <begin position="1"/>
        <end position="19"/>
    </location>
</feature>
<evidence type="ECO:0000256" key="6">
    <source>
        <dbReference type="ARBA" id="ARBA00022776"/>
    </source>
</evidence>
<dbReference type="GO" id="GO:0005634">
    <property type="term" value="C:nucleus"/>
    <property type="evidence" value="ECO:0007669"/>
    <property type="project" value="UniProtKB-SubCell"/>
</dbReference>
<sequence length="481" mass="52366">MHSTPKKKDKSSSSPKKKEKTSSSPKKASSPAKYFSSPSKPRQRGMPEEQIRSFLDNYDLEVENRLRTALRLLDSSVNSSRTQMMTIKIGKLPRAVRLLSMHDFVNQFQGSVQAVQSKAAFLASRARKAQEEHEEVEELQRKRKEASEEPATSKTRQKMTASAKAKTGPRPKAKGKQKQMINDIAAGSMSPSKVRPPSAATFAPRLEPSVIAGRSSGIPKLPPTPMGARPRAARAGEQVQWMSLNGSPITGVIGPDGIVHTLISRTSSKAQPAAASPSRNWVSLEDEASDTSAHLLELAKGLDRGSRRVSGRDSSGGPSKAIRAIPPTSSSFSSNDNHDEDHHRVEQALGDFGDDDDDDFSSLPDEEAYTARIMQEEEERRSRMASSSDGIRAARSSSLSVSTAGLFLSSSSPIRKAPANGRLPSTSASTRQQQRVSLLTGDGERHSLSKLRVEDLLAMPAAERDAMIRVLEDLKARQEQH</sequence>
<dbReference type="GeneID" id="37043215"/>
<keyword evidence="4" id="KW-0158">Chromosome</keyword>
<dbReference type="GO" id="GO:0032133">
    <property type="term" value="C:chromosome passenger complex"/>
    <property type="evidence" value="ECO:0007669"/>
    <property type="project" value="TreeGrafter"/>
</dbReference>
<comment type="subcellular location">
    <subcellularLocation>
        <location evidence="2">Chromosome</location>
        <location evidence="2">Centromere</location>
    </subcellularLocation>
    <subcellularLocation>
        <location evidence="1">Nucleus</location>
    </subcellularLocation>
</comment>
<keyword evidence="6" id="KW-0498">Mitosis</keyword>
<feature type="region of interest" description="Disordered" evidence="10">
    <location>
        <begin position="302"/>
        <end position="341"/>
    </location>
</feature>
<evidence type="ECO:0000259" key="11">
    <source>
        <dbReference type="Pfam" id="PF10444"/>
    </source>
</evidence>
<dbReference type="AlphaFoldDB" id="A0A316YVW6"/>
<feature type="region of interest" description="Disordered" evidence="10">
    <location>
        <begin position="411"/>
        <end position="443"/>
    </location>
</feature>
<keyword evidence="8" id="KW-0131">Cell cycle</keyword>
<evidence type="ECO:0000256" key="4">
    <source>
        <dbReference type="ARBA" id="ARBA00022454"/>
    </source>
</evidence>
<dbReference type="EMBL" id="KZ819635">
    <property type="protein sequence ID" value="PWN92193.1"/>
    <property type="molecule type" value="Genomic_DNA"/>
</dbReference>
<proteinExistence type="inferred from homology"/>